<accession>H3H638</accession>
<evidence type="ECO:0000313" key="3">
    <source>
        <dbReference type="Proteomes" id="UP000005238"/>
    </source>
</evidence>
<dbReference type="AlphaFoldDB" id="H3H638"/>
<dbReference type="InterPro" id="IPR038279">
    <property type="entry name" value="Ndc10_dom2_sf"/>
</dbReference>
<dbReference type="HOGENOM" id="CLU_1307019_0_0_1"/>
<name>H3H638_PHYRM</name>
<dbReference type="EMBL" id="DS566469">
    <property type="status" value="NOT_ANNOTATED_CDS"/>
    <property type="molecule type" value="Genomic_DNA"/>
</dbReference>
<dbReference type="Pfam" id="PF16787">
    <property type="entry name" value="NDC10_II"/>
    <property type="match status" value="1"/>
</dbReference>
<dbReference type="GO" id="GO:0003677">
    <property type="term" value="F:DNA binding"/>
    <property type="evidence" value="ECO:0007669"/>
    <property type="project" value="InterPro"/>
</dbReference>
<organism evidence="2 3">
    <name type="scientific">Phytophthora ramorum</name>
    <name type="common">Sudden oak death agent</name>
    <dbReference type="NCBI Taxonomy" id="164328"/>
    <lineage>
        <taxon>Eukaryota</taxon>
        <taxon>Sar</taxon>
        <taxon>Stramenopiles</taxon>
        <taxon>Oomycota</taxon>
        <taxon>Peronosporomycetes</taxon>
        <taxon>Peronosporales</taxon>
        <taxon>Peronosporaceae</taxon>
        <taxon>Phytophthora</taxon>
    </lineage>
</organism>
<sequence length="214" mass="24298">MAENAARAIANNAAVQGAVQQVVADSLQRRAHNTRRSYEPKQKEWLGWCTTRAFIDGSIVTEGKLLLFLKEVTHKRERAKRKREKFDDRGKGTVQDTYSIDQLKNVAEYFMAQKSGRGLRDRVDLLFGHAQMARGETTRNLQLPGLFSMELPNEGPTTCVAALAVMDQGKMNQFGRIEYGGCIRHRDVMERSSWYNIQLIDGKIKDREISYSVG</sequence>
<evidence type="ECO:0000259" key="1">
    <source>
        <dbReference type="Pfam" id="PF16787"/>
    </source>
</evidence>
<reference evidence="3" key="1">
    <citation type="journal article" date="2006" name="Science">
        <title>Phytophthora genome sequences uncover evolutionary origins and mechanisms of pathogenesis.</title>
        <authorList>
            <person name="Tyler B.M."/>
            <person name="Tripathy S."/>
            <person name="Zhang X."/>
            <person name="Dehal P."/>
            <person name="Jiang R.H."/>
            <person name="Aerts A."/>
            <person name="Arredondo F.D."/>
            <person name="Baxter L."/>
            <person name="Bensasson D."/>
            <person name="Beynon J.L."/>
            <person name="Chapman J."/>
            <person name="Damasceno C.M."/>
            <person name="Dorrance A.E."/>
            <person name="Dou D."/>
            <person name="Dickerman A.W."/>
            <person name="Dubchak I.L."/>
            <person name="Garbelotto M."/>
            <person name="Gijzen M."/>
            <person name="Gordon S.G."/>
            <person name="Govers F."/>
            <person name="Grunwald N.J."/>
            <person name="Huang W."/>
            <person name="Ivors K.L."/>
            <person name="Jones R.W."/>
            <person name="Kamoun S."/>
            <person name="Krampis K."/>
            <person name="Lamour K.H."/>
            <person name="Lee M.K."/>
            <person name="McDonald W.H."/>
            <person name="Medina M."/>
            <person name="Meijer H.J."/>
            <person name="Nordberg E.K."/>
            <person name="Maclean D.J."/>
            <person name="Ospina-Giraldo M.D."/>
            <person name="Morris P.F."/>
            <person name="Phuntumart V."/>
            <person name="Putnam N.H."/>
            <person name="Rash S."/>
            <person name="Rose J.K."/>
            <person name="Sakihama Y."/>
            <person name="Salamov A.A."/>
            <person name="Savidor A."/>
            <person name="Scheuring C.F."/>
            <person name="Smith B.M."/>
            <person name="Sobral B.W."/>
            <person name="Terry A."/>
            <person name="Torto-Alalibo T.A."/>
            <person name="Win J."/>
            <person name="Xu Z."/>
            <person name="Zhang H."/>
            <person name="Grigoriev I.V."/>
            <person name="Rokhsar D.S."/>
            <person name="Boore J.L."/>
        </authorList>
    </citation>
    <scope>NUCLEOTIDE SEQUENCE [LARGE SCALE GENOMIC DNA]</scope>
    <source>
        <strain evidence="3">Pr102</strain>
    </source>
</reference>
<protein>
    <recommendedName>
        <fullName evidence="1">Ndc10 domain-containing protein</fullName>
    </recommendedName>
</protein>
<dbReference type="OMA" id="IHFLCHA"/>
<keyword evidence="3" id="KW-1185">Reference proteome</keyword>
<dbReference type="Gene3D" id="1.10.443.20">
    <property type="entry name" value="Centromere DNA-binding protein complex CBF3 subunit, domain 2"/>
    <property type="match status" value="1"/>
</dbReference>
<dbReference type="eggNOG" id="ENOG502SBAB">
    <property type="taxonomic scope" value="Eukaryota"/>
</dbReference>
<dbReference type="InParanoid" id="H3H638"/>
<feature type="domain" description="Ndc10" evidence="1">
    <location>
        <begin position="105"/>
        <end position="188"/>
    </location>
</feature>
<dbReference type="STRING" id="164328.H3H638"/>
<dbReference type="InterPro" id="IPR031872">
    <property type="entry name" value="NDC10_II"/>
</dbReference>
<dbReference type="Proteomes" id="UP000005238">
    <property type="component" value="Unassembled WGS sequence"/>
</dbReference>
<dbReference type="EnsemblProtists" id="Phyra86129">
    <property type="protein sequence ID" value="Phyra86129"/>
    <property type="gene ID" value="Phyra86129"/>
</dbReference>
<evidence type="ECO:0000313" key="2">
    <source>
        <dbReference type="EnsemblProtists" id="Phyra86129"/>
    </source>
</evidence>
<reference evidence="2" key="2">
    <citation type="submission" date="2015-06" db="UniProtKB">
        <authorList>
            <consortium name="EnsemblProtists"/>
        </authorList>
    </citation>
    <scope>IDENTIFICATION</scope>
    <source>
        <strain evidence="2">Pr102</strain>
    </source>
</reference>
<proteinExistence type="predicted"/>